<reference evidence="2 3" key="1">
    <citation type="journal article" date="2019" name="Genome Biol. Evol.">
        <title>Insights into the evolution of the New World diploid cottons (Gossypium, subgenus Houzingenia) based on genome sequencing.</title>
        <authorList>
            <person name="Grover C.E."/>
            <person name="Arick M.A. 2nd"/>
            <person name="Thrash A."/>
            <person name="Conover J.L."/>
            <person name="Sanders W.S."/>
            <person name="Peterson D.G."/>
            <person name="Frelichowski J.E."/>
            <person name="Scheffler J.A."/>
            <person name="Scheffler B.E."/>
            <person name="Wendel J.F."/>
        </authorList>
    </citation>
    <scope>NUCLEOTIDE SEQUENCE [LARGE SCALE GENOMIC DNA]</scope>
    <source>
        <strain evidence="2">6</strain>
        <tissue evidence="2">Leaf</tissue>
    </source>
</reference>
<dbReference type="InterPro" id="IPR026960">
    <property type="entry name" value="RVT-Znf"/>
</dbReference>
<evidence type="ECO:0000313" key="2">
    <source>
        <dbReference type="EMBL" id="MBA0844956.1"/>
    </source>
</evidence>
<dbReference type="EMBL" id="JABFAE010411680">
    <property type="protein sequence ID" value="MBA0844956.1"/>
    <property type="molecule type" value="Genomic_DNA"/>
</dbReference>
<dbReference type="Pfam" id="PF13966">
    <property type="entry name" value="zf-RVT"/>
    <property type="match status" value="1"/>
</dbReference>
<feature type="non-terminal residue" evidence="2">
    <location>
        <position position="326"/>
    </location>
</feature>
<sequence>MVIDYSNNSGFSKVKWEDIFIRPLLDRELGILSRLTERVKSVVLVPDLEDSLNWTHDNKGEFSVKKLTNLLIEGEGDEINFAFDKIWKLKVPPRVRNFLRMLAIDRVPTKDFLVKKGVHLQNIMNVCPWCDREQERVNHLFFKCNFIVGFWRRIFNWWEVGWKMVSGNFEEFYSLCFNVKLHSTRKSLWLIAIAAACWSVWLARNEMVFERKVLSMDTLIFHSKMRALLWVRVAFDECMVQERLWWLSSSKCKFDSLNSKPVTLSWRYPPHGWLKFNVSGMATEEATGCGGVLRDEEGTVTALFPGPCDAIDAYSAELGAIITALD</sequence>
<protein>
    <recommendedName>
        <fullName evidence="1">Reverse transcriptase zinc-binding domain-containing protein</fullName>
    </recommendedName>
</protein>
<feature type="domain" description="Reverse transcriptase zinc-binding" evidence="1">
    <location>
        <begin position="62"/>
        <end position="151"/>
    </location>
</feature>
<name>A0A7J9KF08_9ROSI</name>
<accession>A0A7J9KF08</accession>
<comment type="caution">
    <text evidence="2">The sequence shown here is derived from an EMBL/GenBank/DDBJ whole genome shotgun (WGS) entry which is preliminary data.</text>
</comment>
<gene>
    <name evidence="2" type="ORF">Goarm_023417</name>
</gene>
<evidence type="ECO:0000259" key="1">
    <source>
        <dbReference type="Pfam" id="PF13966"/>
    </source>
</evidence>
<keyword evidence="3" id="KW-1185">Reference proteome</keyword>
<proteinExistence type="predicted"/>
<organism evidence="2 3">
    <name type="scientific">Gossypium armourianum</name>
    <dbReference type="NCBI Taxonomy" id="34283"/>
    <lineage>
        <taxon>Eukaryota</taxon>
        <taxon>Viridiplantae</taxon>
        <taxon>Streptophyta</taxon>
        <taxon>Embryophyta</taxon>
        <taxon>Tracheophyta</taxon>
        <taxon>Spermatophyta</taxon>
        <taxon>Magnoliopsida</taxon>
        <taxon>eudicotyledons</taxon>
        <taxon>Gunneridae</taxon>
        <taxon>Pentapetalae</taxon>
        <taxon>rosids</taxon>
        <taxon>malvids</taxon>
        <taxon>Malvales</taxon>
        <taxon>Malvaceae</taxon>
        <taxon>Malvoideae</taxon>
        <taxon>Gossypium</taxon>
    </lineage>
</organism>
<evidence type="ECO:0000313" key="3">
    <source>
        <dbReference type="Proteomes" id="UP000593575"/>
    </source>
</evidence>
<dbReference type="Proteomes" id="UP000593575">
    <property type="component" value="Unassembled WGS sequence"/>
</dbReference>
<dbReference type="AlphaFoldDB" id="A0A7J9KF08"/>